<accession>A0ABN9TZE0</accession>
<evidence type="ECO:0000256" key="1">
    <source>
        <dbReference type="SAM" id="MobiDB-lite"/>
    </source>
</evidence>
<reference evidence="2" key="1">
    <citation type="submission" date="2023-10" db="EMBL/GenBank/DDBJ databases">
        <authorList>
            <person name="Chen Y."/>
            <person name="Shah S."/>
            <person name="Dougan E. K."/>
            <person name="Thang M."/>
            <person name="Chan C."/>
        </authorList>
    </citation>
    <scope>NUCLEOTIDE SEQUENCE [LARGE SCALE GENOMIC DNA]</scope>
</reference>
<dbReference type="EMBL" id="CAUYUJ010015227">
    <property type="protein sequence ID" value="CAK0851324.1"/>
    <property type="molecule type" value="Genomic_DNA"/>
</dbReference>
<feature type="compositionally biased region" description="Pro residues" evidence="1">
    <location>
        <begin position="62"/>
        <end position="71"/>
    </location>
</feature>
<evidence type="ECO:0000313" key="2">
    <source>
        <dbReference type="EMBL" id="CAK0851324.1"/>
    </source>
</evidence>
<protein>
    <recommendedName>
        <fullName evidence="4">Protein C10</fullName>
    </recommendedName>
</protein>
<name>A0ABN9TZE0_9DINO</name>
<evidence type="ECO:0000313" key="3">
    <source>
        <dbReference type="Proteomes" id="UP001189429"/>
    </source>
</evidence>
<organism evidence="2 3">
    <name type="scientific">Prorocentrum cordatum</name>
    <dbReference type="NCBI Taxonomy" id="2364126"/>
    <lineage>
        <taxon>Eukaryota</taxon>
        <taxon>Sar</taxon>
        <taxon>Alveolata</taxon>
        <taxon>Dinophyceae</taxon>
        <taxon>Prorocentrales</taxon>
        <taxon>Prorocentraceae</taxon>
        <taxon>Prorocentrum</taxon>
    </lineage>
</organism>
<sequence>MLRRGCRLGVFGSGRAELQAGATAAPPVAAVAEGGRGAPRSRRSLAAVAVSPTALPAASVPPAAPPVPSPALPSAQPSLPAGPPAAAGHKRITRDGVSDLLDDLKAAYADPGLRRQIDKLIRDVRFDAGSFMQHIGAVVLPVQEPVLRKWGFDASRHGVAEMRAAIQDHTRGARADLELKGRADEVNSALFGSPELCMRERVMGTGPAPA</sequence>
<dbReference type="Proteomes" id="UP001189429">
    <property type="component" value="Unassembled WGS sequence"/>
</dbReference>
<feature type="compositionally biased region" description="Low complexity" evidence="1">
    <location>
        <begin position="72"/>
        <end position="87"/>
    </location>
</feature>
<feature type="region of interest" description="Disordered" evidence="1">
    <location>
        <begin position="57"/>
        <end position="90"/>
    </location>
</feature>
<keyword evidence="3" id="KW-1185">Reference proteome</keyword>
<gene>
    <name evidence="2" type="ORF">PCOR1329_LOCUS43489</name>
</gene>
<proteinExistence type="predicted"/>
<evidence type="ECO:0008006" key="4">
    <source>
        <dbReference type="Google" id="ProtNLM"/>
    </source>
</evidence>
<comment type="caution">
    <text evidence="2">The sequence shown here is derived from an EMBL/GenBank/DDBJ whole genome shotgun (WGS) entry which is preliminary data.</text>
</comment>